<comment type="caution">
    <text evidence="3">The sequence shown here is derived from an EMBL/GenBank/DDBJ whole genome shotgun (WGS) entry which is preliminary data.</text>
</comment>
<proteinExistence type="predicted"/>
<keyword evidence="1" id="KW-0732">Signal</keyword>
<evidence type="ECO:0008006" key="6">
    <source>
        <dbReference type="Google" id="ProtNLM"/>
    </source>
</evidence>
<gene>
    <name evidence="3" type="ORF">PSECIP111854_03868</name>
    <name evidence="2" type="ORF">PSECIP111951_03436</name>
</gene>
<feature type="chain" id="PRO_5040855886" description="Type IV pilus biogenesis protein PilP" evidence="1">
    <location>
        <begin position="19"/>
        <end position="164"/>
    </location>
</feature>
<evidence type="ECO:0000313" key="3">
    <source>
        <dbReference type="EMBL" id="CAH9066343.1"/>
    </source>
</evidence>
<evidence type="ECO:0000256" key="1">
    <source>
        <dbReference type="SAM" id="SignalP"/>
    </source>
</evidence>
<protein>
    <recommendedName>
        <fullName evidence="6">Type IV pilus biogenesis protein PilP</fullName>
    </recommendedName>
</protein>
<evidence type="ECO:0000313" key="4">
    <source>
        <dbReference type="Proteomes" id="UP001152467"/>
    </source>
</evidence>
<dbReference type="AlphaFoldDB" id="A0A9W4R4Z3"/>
<organism evidence="3 4">
    <name type="scientific">Pseudoalteromonas holothuriae</name>
    <dbReference type="NCBI Taxonomy" id="2963714"/>
    <lineage>
        <taxon>Bacteria</taxon>
        <taxon>Pseudomonadati</taxon>
        <taxon>Pseudomonadota</taxon>
        <taxon>Gammaproteobacteria</taxon>
        <taxon>Alteromonadales</taxon>
        <taxon>Pseudoalteromonadaceae</taxon>
        <taxon>Pseudoalteromonas</taxon>
    </lineage>
</organism>
<sequence length="164" mass="18393">MKKLALLGVLFASTYGLAEPINEQALSACTLIEKDFQRLVCFDKVMANQPIDIEQTVASHTSKKTTLKQTLSNEQKFGMSKKLLKEKTDFSEAQQISATIIEVKKSPTGSRLFKLDIGQSWKQLGTNSFYAKKGDKIEIERGTLDSFLMKKVGSNRSIRVKRVD</sequence>
<dbReference type="EMBL" id="CAMAPD010000020">
    <property type="protein sequence ID" value="CAH9065774.1"/>
    <property type="molecule type" value="Genomic_DNA"/>
</dbReference>
<feature type="signal peptide" evidence="1">
    <location>
        <begin position="1"/>
        <end position="18"/>
    </location>
</feature>
<name>A0A9W4R4Z3_9GAMM</name>
<dbReference type="EMBL" id="CAMAPC010000024">
    <property type="protein sequence ID" value="CAH9066343.1"/>
    <property type="molecule type" value="Genomic_DNA"/>
</dbReference>
<keyword evidence="4" id="KW-1185">Reference proteome</keyword>
<reference evidence="3 5" key="1">
    <citation type="submission" date="2022-07" db="EMBL/GenBank/DDBJ databases">
        <authorList>
            <person name="Criscuolo A."/>
        </authorList>
    </citation>
    <scope>NUCLEOTIDE SEQUENCE</scope>
    <source>
        <strain evidence="5">CIP 111951</strain>
        <strain evidence="3">CIP111854</strain>
        <strain evidence="2">CIP111951</strain>
    </source>
</reference>
<dbReference type="Proteomes" id="UP001152467">
    <property type="component" value="Unassembled WGS sequence"/>
</dbReference>
<accession>A0A9W4R4Z3</accession>
<evidence type="ECO:0000313" key="2">
    <source>
        <dbReference type="EMBL" id="CAH9065774.1"/>
    </source>
</evidence>
<dbReference type="RefSeq" id="WP_261594726.1">
    <property type="nucleotide sequence ID" value="NZ_CAMAPC010000024.1"/>
</dbReference>
<evidence type="ECO:0000313" key="5">
    <source>
        <dbReference type="Proteomes" id="UP001152485"/>
    </source>
</evidence>
<dbReference type="Proteomes" id="UP001152485">
    <property type="component" value="Unassembled WGS sequence"/>
</dbReference>